<dbReference type="PANTHER" id="PTHR23314">
    <property type="entry name" value="SPERM-ASSOCIATED ANTIGEN 6 ARMADILLO REPEAT-CONTAINING"/>
    <property type="match status" value="1"/>
</dbReference>
<dbReference type="PANTHER" id="PTHR23314:SF0">
    <property type="entry name" value="SPERM-ASSOCIATED ANTIGEN 6"/>
    <property type="match status" value="1"/>
</dbReference>
<dbReference type="Gene3D" id="1.25.10.10">
    <property type="entry name" value="Leucine-rich Repeat Variant"/>
    <property type="match status" value="2"/>
</dbReference>
<dbReference type="SUPFAM" id="SSF48371">
    <property type="entry name" value="ARM repeat"/>
    <property type="match status" value="1"/>
</dbReference>
<gene>
    <name evidence="1" type="ORF">DUNSADRAFT_10968</name>
</gene>
<organism evidence="1 2">
    <name type="scientific">Dunaliella salina</name>
    <name type="common">Green alga</name>
    <name type="synonym">Protococcus salinus</name>
    <dbReference type="NCBI Taxonomy" id="3046"/>
    <lineage>
        <taxon>Eukaryota</taxon>
        <taxon>Viridiplantae</taxon>
        <taxon>Chlorophyta</taxon>
        <taxon>core chlorophytes</taxon>
        <taxon>Chlorophyceae</taxon>
        <taxon>CS clade</taxon>
        <taxon>Chlamydomonadales</taxon>
        <taxon>Dunaliellaceae</taxon>
        <taxon>Dunaliella</taxon>
    </lineage>
</organism>
<reference evidence="1" key="1">
    <citation type="submission" date="2017-08" db="EMBL/GenBank/DDBJ databases">
        <authorList>
            <person name="Polle J.E."/>
            <person name="Barry K."/>
            <person name="Cushman J."/>
            <person name="Schmutz J."/>
            <person name="Tran D."/>
            <person name="Hathwaick L.T."/>
            <person name="Yim W.C."/>
            <person name="Jenkins J."/>
            <person name="Mckie-Krisberg Z.M."/>
            <person name="Prochnik S."/>
            <person name="Lindquist E."/>
            <person name="Dockter R.B."/>
            <person name="Adam C."/>
            <person name="Molina H."/>
            <person name="Bunkerborg J."/>
            <person name="Jin E."/>
            <person name="Buchheim M."/>
            <person name="Magnuson J."/>
        </authorList>
    </citation>
    <scope>NUCLEOTIDE SEQUENCE</scope>
    <source>
        <strain evidence="1">CCAP 19/18</strain>
    </source>
</reference>
<keyword evidence="2" id="KW-1185">Reference proteome</keyword>
<dbReference type="EMBL" id="MU069837">
    <property type="protein sequence ID" value="KAF5832981.1"/>
    <property type="molecule type" value="Genomic_DNA"/>
</dbReference>
<evidence type="ECO:0000313" key="1">
    <source>
        <dbReference type="EMBL" id="KAF5832981.1"/>
    </source>
</evidence>
<protein>
    <submittedName>
        <fullName evidence="1">Flagellar associated protein</fullName>
    </submittedName>
</protein>
<proteinExistence type="predicted"/>
<comment type="caution">
    <text evidence="1">The sequence shown here is derived from an EMBL/GenBank/DDBJ whole genome shotgun (WGS) entry which is preliminary data.</text>
</comment>
<keyword evidence="1" id="KW-0966">Cell projection</keyword>
<dbReference type="Proteomes" id="UP000815325">
    <property type="component" value="Unassembled WGS sequence"/>
</dbReference>
<sequence>MFLAIDQYKSDCKNNMTLNLTSTNKSTQRSKASTTSSKGSLGTLKQITQAFRAYQVARNEFINSLTGFLEIEDDDSATLEALMKNDVMAVLCCPLSQDPVAGIQSLTLQCLAKLSAADPLLSQVVVSCGILDGVLASMAHEHAPVQASASNVISAVTGSGPEFAKKVLKSGVMPALLNNLQSSNLLVKEAAVNTLATLIESSPEHAALVCTEHVLSVLVSLLRVQGSPRTLLLALVVCLSHVAAKSAALSEALVTKHGALKPLTAFVQGANTPPDIKAASLNASAQICRHNEELVNQVANAGVLTSAVQLLTDKMTSAVRRNSSGLLLQATQKTPDLAEVVARAGAPACLQTFMTLEAGNRDGMLAGCMIIGTMGSFKAVTAKALVDAGAGTPLITCVPHADQEVAGVAAWAIEQLGQHSEETAGPLVTAGALMALSQVYCSMPKKKTELRSKRKSSIKTLIRCAPNAQSLEPFVDKAIPPPLLKHFLRRLEPLLAKSPKDRQSFVTSGALHRLQTIMAVPGLLKEPAVSHAFSISSLFPEDVVKYYAGNS</sequence>
<keyword evidence="1" id="KW-0282">Flagellum</keyword>
<dbReference type="SMART" id="SM00185">
    <property type="entry name" value="ARM"/>
    <property type="match status" value="4"/>
</dbReference>
<name>A0ABQ7GEE8_DUNSA</name>
<dbReference type="InterPro" id="IPR000225">
    <property type="entry name" value="Armadillo"/>
</dbReference>
<keyword evidence="1" id="KW-0969">Cilium</keyword>
<accession>A0ABQ7GEE8</accession>
<dbReference type="InterPro" id="IPR011989">
    <property type="entry name" value="ARM-like"/>
</dbReference>
<dbReference type="InterPro" id="IPR016024">
    <property type="entry name" value="ARM-type_fold"/>
</dbReference>
<evidence type="ECO:0000313" key="2">
    <source>
        <dbReference type="Proteomes" id="UP000815325"/>
    </source>
</evidence>